<evidence type="ECO:0000313" key="4">
    <source>
        <dbReference type="Proteomes" id="UP001175604"/>
    </source>
</evidence>
<feature type="chain" id="PRO_5047295906" evidence="1">
    <location>
        <begin position="22"/>
        <end position="216"/>
    </location>
</feature>
<keyword evidence="1" id="KW-0732">Signal</keyword>
<evidence type="ECO:0000313" key="3">
    <source>
        <dbReference type="EMBL" id="MDM9561764.1"/>
    </source>
</evidence>
<dbReference type="InterPro" id="IPR005586">
    <property type="entry name" value="ABC_trans_aux"/>
</dbReference>
<dbReference type="RefSeq" id="WP_289786716.1">
    <property type="nucleotide sequence ID" value="NZ_JAUDJE010000027.1"/>
</dbReference>
<dbReference type="PROSITE" id="PS51257">
    <property type="entry name" value="PROKAR_LIPOPROTEIN"/>
    <property type="match status" value="1"/>
</dbReference>
<dbReference type="Gene3D" id="3.40.50.10610">
    <property type="entry name" value="ABC-type transport auxiliary lipoprotein component"/>
    <property type="match status" value="1"/>
</dbReference>
<evidence type="ECO:0000259" key="2">
    <source>
        <dbReference type="Pfam" id="PF03886"/>
    </source>
</evidence>
<reference evidence="3" key="1">
    <citation type="submission" date="2023-06" db="EMBL/GenBank/DDBJ databases">
        <title>full genome analysis of Phenantherene degrader P3.</title>
        <authorList>
            <person name="Akbar A."/>
            <person name="Rahmeh R."/>
            <person name="Kishk M."/>
        </authorList>
    </citation>
    <scope>NUCLEOTIDE SEQUENCE</scope>
    <source>
        <strain evidence="3">P3</strain>
    </source>
</reference>
<comment type="caution">
    <text evidence="3">The sequence shown here is derived from an EMBL/GenBank/DDBJ whole genome shotgun (WGS) entry which is preliminary data.</text>
</comment>
<gene>
    <name evidence="3" type="ORF">QUC21_22220</name>
</gene>
<feature type="signal peptide" evidence="1">
    <location>
        <begin position="1"/>
        <end position="21"/>
    </location>
</feature>
<organism evidence="3 4">
    <name type="scientific">Bordetella petrii</name>
    <dbReference type="NCBI Taxonomy" id="94624"/>
    <lineage>
        <taxon>Bacteria</taxon>
        <taxon>Pseudomonadati</taxon>
        <taxon>Pseudomonadota</taxon>
        <taxon>Betaproteobacteria</taxon>
        <taxon>Burkholderiales</taxon>
        <taxon>Alcaligenaceae</taxon>
        <taxon>Bordetella</taxon>
    </lineage>
</organism>
<proteinExistence type="predicted"/>
<protein>
    <submittedName>
        <fullName evidence="3">PqiC family protein</fullName>
    </submittedName>
</protein>
<keyword evidence="4" id="KW-1185">Reference proteome</keyword>
<accession>A0ABT7W987</accession>
<evidence type="ECO:0000256" key="1">
    <source>
        <dbReference type="SAM" id="SignalP"/>
    </source>
</evidence>
<name>A0ABT7W987_9BORD</name>
<dbReference type="EMBL" id="JAUDJE010000027">
    <property type="protein sequence ID" value="MDM9561764.1"/>
    <property type="molecule type" value="Genomic_DNA"/>
</dbReference>
<feature type="domain" description="ABC-type transport auxiliary lipoprotein component" evidence="2">
    <location>
        <begin position="27"/>
        <end position="201"/>
    </location>
</feature>
<dbReference type="Proteomes" id="UP001175604">
    <property type="component" value="Unassembled WGS sequence"/>
</dbReference>
<dbReference type="SUPFAM" id="SSF159594">
    <property type="entry name" value="XCC0632-like"/>
    <property type="match status" value="1"/>
</dbReference>
<sequence>MTYRRLLPLACLGLLAACATSNPPNYYTLVPGTQAPIAPVAAPANPTIIELMPVTVPAPIDVPQMVMRTGQGEVVLLNDERWAGPLADEIRSALAVRLVSRLGAPVVQDLRPDRRSRVLLVQVEVQRFDSVPGKQAVLDSVWRVRQMGGEDDEGASARAPAVGRPAAPVCRSYFATPAGGDMPALVQAHQHNVAALGDAIAAAVQAVRAGRPACPG</sequence>
<dbReference type="Pfam" id="PF03886">
    <property type="entry name" value="ABC_trans_aux"/>
    <property type="match status" value="1"/>
</dbReference>